<comment type="caution">
    <text evidence="1">The sequence shown here is derived from an EMBL/GenBank/DDBJ whole genome shotgun (WGS) entry which is preliminary data.</text>
</comment>
<sequence length="287" mass="31729">MYPTPSDSSDQPAYITDPAQLPVLLQQLVADLADPTVVYLLGGHYYERTNHPRTRHFPAVFALRQDETANVAVGPDFVAFDTEFIRYPERGEPHYPGPWADHFRATVPFAQLYQICRKVLTPAEQTAGEVGYGPDTLLYYNETAYKRYPTPADINHAYAAAPPSGEHPLVAVLTAVEAGLADPANHYLVNTTSFEGPEGPVLLGMLHLQAHTTQDLVIEANSFTCSVRLDPYDRRAWSTVRVAFAQVWQVLLSDSPQVDLEEVEEAGGLLYDAPEVLSAYARPGRMA</sequence>
<accession>A0ABT9AF63</accession>
<evidence type="ECO:0000313" key="1">
    <source>
        <dbReference type="EMBL" id="MDO7848503.1"/>
    </source>
</evidence>
<protein>
    <submittedName>
        <fullName evidence="1">Uncharacterized protein</fullName>
    </submittedName>
</protein>
<gene>
    <name evidence="1" type="ORF">Q5H92_19205</name>
</gene>
<keyword evidence="2" id="KW-1185">Reference proteome</keyword>
<reference evidence="1" key="1">
    <citation type="submission" date="2023-07" db="EMBL/GenBank/DDBJ databases">
        <authorList>
            <person name="Kim M.K."/>
        </authorList>
    </citation>
    <scope>NUCLEOTIDE SEQUENCE</scope>
    <source>
        <strain evidence="1">M29</strain>
    </source>
</reference>
<evidence type="ECO:0000313" key="2">
    <source>
        <dbReference type="Proteomes" id="UP001167796"/>
    </source>
</evidence>
<dbReference type="Proteomes" id="UP001167796">
    <property type="component" value="Unassembled WGS sequence"/>
</dbReference>
<dbReference type="EMBL" id="JAUQSX010000011">
    <property type="protein sequence ID" value="MDO7848503.1"/>
    <property type="molecule type" value="Genomic_DNA"/>
</dbReference>
<dbReference type="RefSeq" id="WP_305013181.1">
    <property type="nucleotide sequence ID" value="NZ_JAUQSX010000011.1"/>
</dbReference>
<name>A0ABT9AF63_9BACT</name>
<proteinExistence type="predicted"/>
<organism evidence="1 2">
    <name type="scientific">Hymenobacter mellowenesis</name>
    <dbReference type="NCBI Taxonomy" id="3063995"/>
    <lineage>
        <taxon>Bacteria</taxon>
        <taxon>Pseudomonadati</taxon>
        <taxon>Bacteroidota</taxon>
        <taxon>Cytophagia</taxon>
        <taxon>Cytophagales</taxon>
        <taxon>Hymenobacteraceae</taxon>
        <taxon>Hymenobacter</taxon>
    </lineage>
</organism>